<gene>
    <name evidence="1" type="ORF">METZ01_LOCUS322846</name>
</gene>
<proteinExistence type="predicted"/>
<name>A0A382PDI2_9ZZZZ</name>
<evidence type="ECO:0000313" key="1">
    <source>
        <dbReference type="EMBL" id="SVC69992.1"/>
    </source>
</evidence>
<reference evidence="1" key="1">
    <citation type="submission" date="2018-05" db="EMBL/GenBank/DDBJ databases">
        <authorList>
            <person name="Lanie J.A."/>
            <person name="Ng W.-L."/>
            <person name="Kazmierczak K.M."/>
            <person name="Andrzejewski T.M."/>
            <person name="Davidsen T.M."/>
            <person name="Wayne K.J."/>
            <person name="Tettelin H."/>
            <person name="Glass J.I."/>
            <person name="Rusch D."/>
            <person name="Podicherti R."/>
            <person name="Tsui H.-C.T."/>
            <person name="Winkler M.E."/>
        </authorList>
    </citation>
    <scope>NUCLEOTIDE SEQUENCE</scope>
</reference>
<dbReference type="AlphaFoldDB" id="A0A382PDI2"/>
<accession>A0A382PDI2</accession>
<protein>
    <submittedName>
        <fullName evidence="1">Uncharacterized protein</fullName>
    </submittedName>
</protein>
<dbReference type="EMBL" id="UINC01105786">
    <property type="protein sequence ID" value="SVC69992.1"/>
    <property type="molecule type" value="Genomic_DNA"/>
</dbReference>
<organism evidence="1">
    <name type="scientific">marine metagenome</name>
    <dbReference type="NCBI Taxonomy" id="408172"/>
    <lineage>
        <taxon>unclassified sequences</taxon>
        <taxon>metagenomes</taxon>
        <taxon>ecological metagenomes</taxon>
    </lineage>
</organism>
<sequence length="97" mass="10384">MQFKDEAIGEFYGSKTSLMRLNMFSGAKGLKGTALAWSCSPPKSTLPGSLPYKGLLSAFSEVRSCPIFVVGIVVSGRVVKFQQAGLLTCADLTLTLY</sequence>